<sequence>MELKQQAKKAHELDSLNFETFHWIIRKSASLLPDIQHFSIQQYKDVLKFSKQIALLEWWVSDMKEVLLNFTKRLAWFDDIAKANLAQKVR</sequence>
<evidence type="ECO:0000313" key="3">
    <source>
        <dbReference type="Proteomes" id="UP000001555"/>
    </source>
</evidence>
<dbReference type="EnsemblMetazoa" id="ISCW015792-RA">
    <property type="protein sequence ID" value="ISCW015792-PA"/>
    <property type="gene ID" value="ISCW015792"/>
</dbReference>
<evidence type="ECO:0000313" key="2">
    <source>
        <dbReference type="EnsemblMetazoa" id="ISCW015792-PA"/>
    </source>
</evidence>
<dbReference type="EMBL" id="ABJB010793795">
    <property type="status" value="NOT_ANNOTATED_CDS"/>
    <property type="molecule type" value="Genomic_DNA"/>
</dbReference>
<dbReference type="InParanoid" id="B7P4P3"/>
<dbReference type="EMBL" id="ABJB010131046">
    <property type="status" value="NOT_ANNOTATED_CDS"/>
    <property type="molecule type" value="Genomic_DNA"/>
</dbReference>
<dbReference type="PaxDb" id="6945-B7P4P3"/>
<accession>B7P4P3</accession>
<name>B7P4P3_IXOSC</name>
<dbReference type="VEuPathDB" id="VectorBase:ISCI015792"/>
<gene>
    <name evidence="1" type="ORF">IscW_ISCW015792</name>
</gene>
<reference evidence="2" key="2">
    <citation type="submission" date="2020-05" db="UniProtKB">
        <authorList>
            <consortium name="EnsemblMetazoa"/>
        </authorList>
    </citation>
    <scope>IDENTIFICATION</scope>
    <source>
        <strain evidence="2">wikel</strain>
    </source>
</reference>
<keyword evidence="3" id="KW-1185">Reference proteome</keyword>
<dbReference type="HOGENOM" id="CLU_2443264_0_0_1"/>
<reference evidence="1 3" key="1">
    <citation type="submission" date="2008-03" db="EMBL/GenBank/DDBJ databases">
        <title>Annotation of Ixodes scapularis.</title>
        <authorList>
            <consortium name="Ixodes scapularis Genome Project Consortium"/>
            <person name="Caler E."/>
            <person name="Hannick L.I."/>
            <person name="Bidwell S."/>
            <person name="Joardar V."/>
            <person name="Thiagarajan M."/>
            <person name="Amedeo P."/>
            <person name="Galinsky K.J."/>
            <person name="Schobel S."/>
            <person name="Inman J."/>
            <person name="Hostetler J."/>
            <person name="Miller J."/>
            <person name="Hammond M."/>
            <person name="Megy K."/>
            <person name="Lawson D."/>
            <person name="Kodira C."/>
            <person name="Sutton G."/>
            <person name="Meyer J."/>
            <person name="Hill C.A."/>
            <person name="Birren B."/>
            <person name="Nene V."/>
            <person name="Collins F."/>
            <person name="Alarcon-Chaidez F."/>
            <person name="Wikel S."/>
            <person name="Strausberg R."/>
        </authorList>
    </citation>
    <scope>NUCLEOTIDE SEQUENCE [LARGE SCALE GENOMIC DNA]</scope>
    <source>
        <strain evidence="3">Wikel</strain>
        <strain evidence="1">Wikel colony</strain>
    </source>
</reference>
<dbReference type="VEuPathDB" id="VectorBase:ISCW015792"/>
<proteinExistence type="predicted"/>
<dbReference type="EMBL" id="ABJB010963295">
    <property type="status" value="NOT_ANNOTATED_CDS"/>
    <property type="molecule type" value="Genomic_DNA"/>
</dbReference>
<protein>
    <submittedName>
        <fullName evidence="1 2">Uncharacterized protein</fullName>
    </submittedName>
</protein>
<dbReference type="AlphaFoldDB" id="B7P4P3"/>
<evidence type="ECO:0000313" key="1">
    <source>
        <dbReference type="EMBL" id="EEC01565.1"/>
    </source>
</evidence>
<dbReference type="EMBL" id="DS636710">
    <property type="protein sequence ID" value="EEC01565.1"/>
    <property type="molecule type" value="Genomic_DNA"/>
</dbReference>
<dbReference type="Proteomes" id="UP000001555">
    <property type="component" value="Unassembled WGS sequence"/>
</dbReference>
<organism>
    <name type="scientific">Ixodes scapularis</name>
    <name type="common">Black-legged tick</name>
    <name type="synonym">Deer tick</name>
    <dbReference type="NCBI Taxonomy" id="6945"/>
    <lineage>
        <taxon>Eukaryota</taxon>
        <taxon>Metazoa</taxon>
        <taxon>Ecdysozoa</taxon>
        <taxon>Arthropoda</taxon>
        <taxon>Chelicerata</taxon>
        <taxon>Arachnida</taxon>
        <taxon>Acari</taxon>
        <taxon>Parasitiformes</taxon>
        <taxon>Ixodida</taxon>
        <taxon>Ixodoidea</taxon>
        <taxon>Ixodidae</taxon>
        <taxon>Ixodinae</taxon>
        <taxon>Ixodes</taxon>
    </lineage>
</organism>